<protein>
    <submittedName>
        <fullName evidence="1">Uncharacterized protein</fullName>
    </submittedName>
</protein>
<dbReference type="EMBL" id="HBUF01544608">
    <property type="protein sequence ID" value="CAG6756385.1"/>
    <property type="molecule type" value="Transcribed_RNA"/>
</dbReference>
<dbReference type="AlphaFoldDB" id="A0A8D8ZZD1"/>
<proteinExistence type="predicted"/>
<evidence type="ECO:0000313" key="1">
    <source>
        <dbReference type="EMBL" id="CAG6756380.1"/>
    </source>
</evidence>
<accession>A0A8D8ZZD1</accession>
<dbReference type="EMBL" id="HBUF01544603">
    <property type="protein sequence ID" value="CAG6756360.1"/>
    <property type="molecule type" value="Transcribed_RNA"/>
</dbReference>
<reference evidence="1" key="1">
    <citation type="submission" date="2021-05" db="EMBL/GenBank/DDBJ databases">
        <authorList>
            <person name="Alioto T."/>
            <person name="Alioto T."/>
            <person name="Gomez Garrido J."/>
        </authorList>
    </citation>
    <scope>NUCLEOTIDE SEQUENCE</scope>
</reference>
<dbReference type="EMBL" id="HBUF01544604">
    <property type="protein sequence ID" value="CAG6756365.1"/>
    <property type="molecule type" value="Transcribed_RNA"/>
</dbReference>
<dbReference type="EMBL" id="HBUF01544605">
    <property type="protein sequence ID" value="CAG6756371.1"/>
    <property type="molecule type" value="Transcribed_RNA"/>
</dbReference>
<organism evidence="1">
    <name type="scientific">Cacopsylla melanoneura</name>
    <dbReference type="NCBI Taxonomy" id="428564"/>
    <lineage>
        <taxon>Eukaryota</taxon>
        <taxon>Metazoa</taxon>
        <taxon>Ecdysozoa</taxon>
        <taxon>Arthropoda</taxon>
        <taxon>Hexapoda</taxon>
        <taxon>Insecta</taxon>
        <taxon>Pterygota</taxon>
        <taxon>Neoptera</taxon>
        <taxon>Paraneoptera</taxon>
        <taxon>Hemiptera</taxon>
        <taxon>Sternorrhyncha</taxon>
        <taxon>Psylloidea</taxon>
        <taxon>Psyllidae</taxon>
        <taxon>Psyllinae</taxon>
        <taxon>Cacopsylla</taxon>
    </lineage>
</organism>
<dbReference type="EMBL" id="HBUF01544607">
    <property type="protein sequence ID" value="CAG6756380.1"/>
    <property type="molecule type" value="Transcribed_RNA"/>
</dbReference>
<name>A0A8D8ZZD1_9HEMI</name>
<dbReference type="EMBL" id="HBUF01544606">
    <property type="protein sequence ID" value="CAG6756376.1"/>
    <property type="molecule type" value="Transcribed_RNA"/>
</dbReference>
<sequence>MLLKSIELSFTSKSFGILSDLLANTFNSSGSSDSVLFLTNSLDNDFLRNTTSFILADSFFNSSGSNDFCLKGRGDCSCPSDQSLVKDLRLSCTIDISSSSTFFSMSEPSGVMDSCLSSESLEDTSEYLFRQGVSFFRHCVFFSLLRHGSKLSILSQESE</sequence>